<comment type="caution">
    <text evidence="1">The sequence shown here is derived from an EMBL/GenBank/DDBJ whole genome shotgun (WGS) entry which is preliminary data.</text>
</comment>
<keyword evidence="2" id="KW-1185">Reference proteome</keyword>
<reference evidence="1 2" key="1">
    <citation type="submission" date="2020-08" db="EMBL/GenBank/DDBJ databases">
        <authorList>
            <person name="Kim C.M."/>
        </authorList>
    </citation>
    <scope>NUCLEOTIDE SEQUENCE [LARGE SCALE GENOMIC DNA]</scope>
    <source>
        <strain evidence="1 2">SR9</strain>
    </source>
</reference>
<dbReference type="RefSeq" id="WP_182832338.1">
    <property type="nucleotide sequence ID" value="NZ_JACJFN010000001.1"/>
</dbReference>
<sequence length="72" mass="7673">MNTVGLLIALSGFIWSVARGIQVSLLCCVLNFIFPPIAQAIFAIYEPAIRFPLLVLVSGLGLMYASGGLQFG</sequence>
<organism evidence="1 2">
    <name type="scientific">Aquipseudomonas guryensis</name>
    <dbReference type="NCBI Taxonomy" id="2759165"/>
    <lineage>
        <taxon>Bacteria</taxon>
        <taxon>Pseudomonadati</taxon>
        <taxon>Pseudomonadota</taxon>
        <taxon>Gammaproteobacteria</taxon>
        <taxon>Pseudomonadales</taxon>
        <taxon>Pseudomonadaceae</taxon>
        <taxon>Aquipseudomonas</taxon>
    </lineage>
</organism>
<dbReference type="Proteomes" id="UP000581189">
    <property type="component" value="Unassembled WGS sequence"/>
</dbReference>
<gene>
    <name evidence="1" type="ORF">H3H45_03445</name>
</gene>
<name>A0A7W4D947_9GAMM</name>
<evidence type="ECO:0000313" key="2">
    <source>
        <dbReference type="Proteomes" id="UP000581189"/>
    </source>
</evidence>
<accession>A0A7W4D947</accession>
<proteinExistence type="predicted"/>
<dbReference type="AlphaFoldDB" id="A0A7W4D947"/>
<dbReference type="EMBL" id="JACJFN010000001">
    <property type="protein sequence ID" value="MBB1518278.1"/>
    <property type="molecule type" value="Genomic_DNA"/>
</dbReference>
<evidence type="ECO:0000313" key="1">
    <source>
        <dbReference type="EMBL" id="MBB1518278.1"/>
    </source>
</evidence>
<protein>
    <submittedName>
        <fullName evidence="1">Uncharacterized protein</fullName>
    </submittedName>
</protein>